<dbReference type="FunFam" id="3.30.420.100:FF:000002">
    <property type="entry name" value="60S ribosomal protein L5"/>
    <property type="match status" value="1"/>
</dbReference>
<evidence type="ECO:0000256" key="1">
    <source>
        <dbReference type="ARBA" id="ARBA00004496"/>
    </source>
</evidence>
<dbReference type="SUPFAM" id="SSF53137">
    <property type="entry name" value="Translational machinery components"/>
    <property type="match status" value="1"/>
</dbReference>
<dbReference type="AlphaFoldDB" id="A0A699YEM8"/>
<dbReference type="GO" id="GO:0000027">
    <property type="term" value="P:ribosomal large subunit assembly"/>
    <property type="evidence" value="ECO:0007669"/>
    <property type="project" value="TreeGrafter"/>
</dbReference>
<dbReference type="Pfam" id="PF17144">
    <property type="entry name" value="Ribosomal_L5e"/>
    <property type="match status" value="1"/>
</dbReference>
<gene>
    <name evidence="9" type="ORF">HaLaN_00015</name>
</gene>
<feature type="non-terminal residue" evidence="9">
    <location>
        <position position="1"/>
    </location>
</feature>
<comment type="similarity">
    <text evidence="2">Belongs to the universal ribosomal protein uL18 family.</text>
</comment>
<dbReference type="GO" id="GO:0008097">
    <property type="term" value="F:5S rRNA binding"/>
    <property type="evidence" value="ECO:0007669"/>
    <property type="project" value="InterPro"/>
</dbReference>
<feature type="compositionally biased region" description="Basic and acidic residues" evidence="7">
    <location>
        <begin position="246"/>
        <end position="264"/>
    </location>
</feature>
<dbReference type="PANTHER" id="PTHR23410">
    <property type="entry name" value="RIBOSOMAL PROTEIN L5-RELATED"/>
    <property type="match status" value="1"/>
</dbReference>
<dbReference type="GO" id="GO:0006412">
    <property type="term" value="P:translation"/>
    <property type="evidence" value="ECO:0007669"/>
    <property type="project" value="InterPro"/>
</dbReference>
<feature type="domain" description="Large ribosomal subunit protein uL18 C-terminal eukaryotes" evidence="8">
    <location>
        <begin position="234"/>
        <end position="287"/>
    </location>
</feature>
<protein>
    <submittedName>
        <fullName evidence="9">Ribosomal_L18_c domain-containing protein</fullName>
    </submittedName>
</protein>
<feature type="region of interest" description="Disordered" evidence="7">
    <location>
        <begin position="246"/>
        <end position="269"/>
    </location>
</feature>
<organism evidence="9 10">
    <name type="scientific">Haematococcus lacustris</name>
    <name type="common">Green alga</name>
    <name type="synonym">Haematococcus pluvialis</name>
    <dbReference type="NCBI Taxonomy" id="44745"/>
    <lineage>
        <taxon>Eukaryota</taxon>
        <taxon>Viridiplantae</taxon>
        <taxon>Chlorophyta</taxon>
        <taxon>core chlorophytes</taxon>
        <taxon>Chlorophyceae</taxon>
        <taxon>CS clade</taxon>
        <taxon>Chlamydomonadales</taxon>
        <taxon>Haematococcaceae</taxon>
        <taxon>Haematococcus</taxon>
    </lineage>
</organism>
<keyword evidence="10" id="KW-1185">Reference proteome</keyword>
<dbReference type="HAMAP" id="MF_01337_A">
    <property type="entry name" value="Ribosomal_uL18_A"/>
    <property type="match status" value="1"/>
</dbReference>
<evidence type="ECO:0000256" key="3">
    <source>
        <dbReference type="ARBA" id="ARBA00011113"/>
    </source>
</evidence>
<dbReference type="PRINTS" id="PR00058">
    <property type="entry name" value="RIBOSOMALL5"/>
</dbReference>
<keyword evidence="6" id="KW-0687">Ribonucleoprotein</keyword>
<evidence type="ECO:0000256" key="7">
    <source>
        <dbReference type="SAM" id="MobiDB-lite"/>
    </source>
</evidence>
<dbReference type="PANTHER" id="PTHR23410:SF12">
    <property type="entry name" value="LARGE RIBOSOMAL SUBUNIT PROTEIN UL18"/>
    <property type="match status" value="1"/>
</dbReference>
<dbReference type="InterPro" id="IPR057268">
    <property type="entry name" value="Ribosomal_L18"/>
</dbReference>
<evidence type="ECO:0000256" key="2">
    <source>
        <dbReference type="ARBA" id="ARBA00007116"/>
    </source>
</evidence>
<dbReference type="GO" id="GO:0022625">
    <property type="term" value="C:cytosolic large ribosomal subunit"/>
    <property type="evidence" value="ECO:0007669"/>
    <property type="project" value="TreeGrafter"/>
</dbReference>
<dbReference type="Pfam" id="PF14204">
    <property type="entry name" value="Ribosomal_L18_c"/>
    <property type="match status" value="1"/>
</dbReference>
<dbReference type="InterPro" id="IPR005485">
    <property type="entry name" value="Rbsml_uL18_euk_arch"/>
</dbReference>
<proteinExistence type="inferred from homology"/>
<sequence>MGYVKVVKTSSYFSRYQVKYRRRRSGKTDYRARLRLVRQDKNKYNTHKYRLVVRFSNKDITCQIVYATIQGDVVVTAAYAHELPEYGLKVGLTNYSAAYCVGLLCARRVLTKFGLADTYAGQEEPDGADYNVEAVEDGPRPFYCLLDTGLKRTSTGSKVFAALKGALDGGLDIPHNEKRFVGYGNKKLDAEVLQKYILGGHVSEYQETMQEEEPEKYASHFSKYVDEGIEPGDIEDMYKEVHAKIRANPVREKKERSKPAEPKKWHAPKLTYEERKSALKAKLAALAEDD</sequence>
<reference evidence="9 10" key="1">
    <citation type="submission" date="2020-02" db="EMBL/GenBank/DDBJ databases">
        <title>Draft genome sequence of Haematococcus lacustris strain NIES-144.</title>
        <authorList>
            <person name="Morimoto D."/>
            <person name="Nakagawa S."/>
            <person name="Yoshida T."/>
            <person name="Sawayama S."/>
        </authorList>
    </citation>
    <scope>NUCLEOTIDE SEQUENCE [LARGE SCALE GENOMIC DNA]</scope>
    <source>
        <strain evidence="9 10">NIES-144</strain>
    </source>
</reference>
<dbReference type="InterPro" id="IPR025607">
    <property type="entry name" value="Ribosomal_uL18_C_euk"/>
</dbReference>
<keyword evidence="5" id="KW-0689">Ribosomal protein</keyword>
<evidence type="ECO:0000313" key="10">
    <source>
        <dbReference type="Proteomes" id="UP000485058"/>
    </source>
</evidence>
<keyword evidence="4" id="KW-0963">Cytoplasm</keyword>
<comment type="subunit">
    <text evidence="3">Component of the large ribosomal subunit (LSU).</text>
</comment>
<dbReference type="GO" id="GO:0009965">
    <property type="term" value="P:leaf morphogenesis"/>
    <property type="evidence" value="ECO:0007669"/>
    <property type="project" value="UniProtKB-ARBA"/>
</dbReference>
<evidence type="ECO:0000256" key="4">
    <source>
        <dbReference type="ARBA" id="ARBA00022490"/>
    </source>
</evidence>
<evidence type="ECO:0000259" key="8">
    <source>
        <dbReference type="Pfam" id="PF14204"/>
    </source>
</evidence>
<dbReference type="Proteomes" id="UP000485058">
    <property type="component" value="Unassembled WGS sequence"/>
</dbReference>
<dbReference type="GO" id="GO:0009955">
    <property type="term" value="P:adaxial/abaxial pattern specification"/>
    <property type="evidence" value="ECO:0007669"/>
    <property type="project" value="UniProtKB-ARBA"/>
</dbReference>
<comment type="caution">
    <text evidence="9">The sequence shown here is derived from an EMBL/GenBank/DDBJ whole genome shotgun (WGS) entry which is preliminary data.</text>
</comment>
<evidence type="ECO:0000313" key="9">
    <source>
        <dbReference type="EMBL" id="GFH05536.1"/>
    </source>
</evidence>
<accession>A0A699YEM8</accession>
<dbReference type="EMBL" id="BLLF01000001">
    <property type="protein sequence ID" value="GFH05536.1"/>
    <property type="molecule type" value="Genomic_DNA"/>
</dbReference>
<dbReference type="Gene3D" id="3.30.420.100">
    <property type="match status" value="1"/>
</dbReference>
<dbReference type="GO" id="GO:0003735">
    <property type="term" value="F:structural constituent of ribosome"/>
    <property type="evidence" value="ECO:0007669"/>
    <property type="project" value="InterPro"/>
</dbReference>
<evidence type="ECO:0000256" key="5">
    <source>
        <dbReference type="ARBA" id="ARBA00022980"/>
    </source>
</evidence>
<comment type="subcellular location">
    <subcellularLocation>
        <location evidence="1">Cytoplasm</location>
    </subcellularLocation>
</comment>
<dbReference type="CDD" id="cd00432">
    <property type="entry name" value="Ribosomal_L18_L5e"/>
    <property type="match status" value="1"/>
</dbReference>
<name>A0A699YEM8_HAELA</name>
<evidence type="ECO:0000256" key="6">
    <source>
        <dbReference type="ARBA" id="ARBA00023274"/>
    </source>
</evidence>